<gene>
    <name evidence="3" type="ORF">ACFFQA_24690</name>
</gene>
<keyword evidence="2" id="KW-0472">Membrane</keyword>
<keyword evidence="4" id="KW-1185">Reference proteome</keyword>
<keyword evidence="2" id="KW-1133">Transmembrane helix</keyword>
<evidence type="ECO:0000313" key="3">
    <source>
        <dbReference type="EMBL" id="MFB9907146.1"/>
    </source>
</evidence>
<dbReference type="Proteomes" id="UP001589693">
    <property type="component" value="Unassembled WGS sequence"/>
</dbReference>
<reference evidence="3 4" key="1">
    <citation type="submission" date="2024-09" db="EMBL/GenBank/DDBJ databases">
        <authorList>
            <person name="Sun Q."/>
            <person name="Mori K."/>
        </authorList>
    </citation>
    <scope>NUCLEOTIDE SEQUENCE [LARGE SCALE GENOMIC DNA]</scope>
    <source>
        <strain evidence="3 4">TBRC 7907</strain>
    </source>
</reference>
<feature type="transmembrane region" description="Helical" evidence="2">
    <location>
        <begin position="45"/>
        <end position="66"/>
    </location>
</feature>
<comment type="caution">
    <text evidence="3">The sequence shown here is derived from an EMBL/GenBank/DDBJ whole genome shotgun (WGS) entry which is preliminary data.</text>
</comment>
<evidence type="ECO:0000256" key="2">
    <source>
        <dbReference type="SAM" id="Phobius"/>
    </source>
</evidence>
<proteinExistence type="predicted"/>
<evidence type="ECO:0000256" key="1">
    <source>
        <dbReference type="SAM" id="MobiDB-lite"/>
    </source>
</evidence>
<keyword evidence="2" id="KW-0812">Transmembrane</keyword>
<dbReference type="RefSeq" id="WP_377856762.1">
    <property type="nucleotide sequence ID" value="NZ_JBHLZU010000020.1"/>
</dbReference>
<dbReference type="EMBL" id="JBHLZU010000020">
    <property type="protein sequence ID" value="MFB9907146.1"/>
    <property type="molecule type" value="Genomic_DNA"/>
</dbReference>
<sequence length="302" mass="30968">MAGRSEDSDKRRQTAERTQVLVADLLHREGRGDQRPASQRTVVRALGVAVGVIGLCGAIVAGTVLFTGQDEGQAQNTSRAQNYFTGGRALQPNVIGEAATAAPEGIGDEEESQTPSPEPTSGHQSTQPGGGSAGGGSTGSGGSGDAGGGSGSQPGQPTQPAPTTESKPTGTPTAKPTTGPGRPTTTQPTRPTQTAGNGGLLDPVLDLLTGFFRTAPEEPAAAYKMLAPQMRGGGVEEFQESWKGVRSATVSDVKEAGANTARVVVDYVWADGRRVRTVQRIAVTEESAPRIADATVLTARNR</sequence>
<protein>
    <submittedName>
        <fullName evidence="3">Uncharacterized protein</fullName>
    </submittedName>
</protein>
<feature type="compositionally biased region" description="Low complexity" evidence="1">
    <location>
        <begin position="153"/>
        <end position="195"/>
    </location>
</feature>
<accession>A0ABV6A1X4</accession>
<feature type="compositionally biased region" description="Gly residues" evidence="1">
    <location>
        <begin position="128"/>
        <end position="152"/>
    </location>
</feature>
<name>A0ABV6A1X4_9PSEU</name>
<evidence type="ECO:0000313" key="4">
    <source>
        <dbReference type="Proteomes" id="UP001589693"/>
    </source>
</evidence>
<feature type="region of interest" description="Disordered" evidence="1">
    <location>
        <begin position="102"/>
        <end position="201"/>
    </location>
</feature>
<feature type="compositionally biased region" description="Low complexity" evidence="1">
    <location>
        <begin position="113"/>
        <end position="127"/>
    </location>
</feature>
<organism evidence="3 4">
    <name type="scientific">Allokutzneria oryzae</name>
    <dbReference type="NCBI Taxonomy" id="1378989"/>
    <lineage>
        <taxon>Bacteria</taxon>
        <taxon>Bacillati</taxon>
        <taxon>Actinomycetota</taxon>
        <taxon>Actinomycetes</taxon>
        <taxon>Pseudonocardiales</taxon>
        <taxon>Pseudonocardiaceae</taxon>
        <taxon>Allokutzneria</taxon>
    </lineage>
</organism>